<protein>
    <submittedName>
        <fullName evidence="6">GHMP kinase</fullName>
    </submittedName>
</protein>
<dbReference type="SUPFAM" id="SSF54211">
    <property type="entry name" value="Ribosomal protein S5 domain 2-like"/>
    <property type="match status" value="1"/>
</dbReference>
<feature type="domain" description="GHMP kinase C-terminal" evidence="5">
    <location>
        <begin position="246"/>
        <end position="320"/>
    </location>
</feature>
<dbReference type="Proteomes" id="UP000179129">
    <property type="component" value="Unassembled WGS sequence"/>
</dbReference>
<evidence type="ECO:0000256" key="1">
    <source>
        <dbReference type="ARBA" id="ARBA00022741"/>
    </source>
</evidence>
<dbReference type="EMBL" id="MFIX01000146">
    <property type="protein sequence ID" value="OGG03402.1"/>
    <property type="molecule type" value="Genomic_DNA"/>
</dbReference>
<feature type="non-terminal residue" evidence="6">
    <location>
        <position position="339"/>
    </location>
</feature>
<sequence length="339" mass="37237">MADDRAKPLRVINSAAPIRICDNGGWTDTWFAGHGKIFNIGVYPIVEVQLEVYPLESGRERFVIHAENFGERYALDPAADSWDRHPLLEATIRKMNVSEDYCFQANIFSEAPSGASTGTSAAVSVALVGALDCLTPGRLSPHEVAYTAHSVEVDLLKLQSGIQDQLCSTFGGINYIEMFDYPKATLSQIRVPDSTWWELERRLALIYLGRSHDSSKIHERVIRELEGLGPDCRKLEDLRRTAELSRDAVYRGDFRGLGNAMSENTVAQGRLHAELISAQAQKVIEIARGHGAVGWKVNGAGGEGGSVTLLCGPSSSAKRALIREIGQENPSFRNIPVYL</sequence>
<dbReference type="GO" id="GO:0004335">
    <property type="term" value="F:galactokinase activity"/>
    <property type="evidence" value="ECO:0007669"/>
    <property type="project" value="TreeGrafter"/>
</dbReference>
<keyword evidence="2 6" id="KW-0418">Kinase</keyword>
<keyword evidence="2 6" id="KW-0808">Transferase</keyword>
<accession>A0A1F5YU08</accession>
<evidence type="ECO:0000259" key="5">
    <source>
        <dbReference type="Pfam" id="PF08544"/>
    </source>
</evidence>
<proteinExistence type="predicted"/>
<comment type="caution">
    <text evidence="6">The sequence shown here is derived from an EMBL/GenBank/DDBJ whole genome shotgun (WGS) entry which is preliminary data.</text>
</comment>
<dbReference type="GO" id="GO:0005524">
    <property type="term" value="F:ATP binding"/>
    <property type="evidence" value="ECO:0007669"/>
    <property type="project" value="UniProtKB-KW"/>
</dbReference>
<dbReference type="GO" id="GO:0006012">
    <property type="term" value="P:galactose metabolic process"/>
    <property type="evidence" value="ECO:0007669"/>
    <property type="project" value="TreeGrafter"/>
</dbReference>
<dbReference type="InterPro" id="IPR006204">
    <property type="entry name" value="GHMP_kinase_N_dom"/>
</dbReference>
<reference evidence="6 7" key="1">
    <citation type="journal article" date="2016" name="Nat. Commun.">
        <title>Thousands of microbial genomes shed light on interconnected biogeochemical processes in an aquifer system.</title>
        <authorList>
            <person name="Anantharaman K."/>
            <person name="Brown C.T."/>
            <person name="Hug L.A."/>
            <person name="Sharon I."/>
            <person name="Castelle C.J."/>
            <person name="Probst A.J."/>
            <person name="Thomas B.C."/>
            <person name="Singh A."/>
            <person name="Wilkins M.J."/>
            <person name="Karaoz U."/>
            <person name="Brodie E.L."/>
            <person name="Williams K.H."/>
            <person name="Hubbard S.S."/>
            <person name="Banfield J.F."/>
        </authorList>
    </citation>
    <scope>NUCLEOTIDE SEQUENCE [LARGE SCALE GENOMIC DNA]</scope>
</reference>
<evidence type="ECO:0000313" key="7">
    <source>
        <dbReference type="Proteomes" id="UP000179129"/>
    </source>
</evidence>
<dbReference type="Pfam" id="PF08544">
    <property type="entry name" value="GHMP_kinases_C"/>
    <property type="match status" value="1"/>
</dbReference>
<evidence type="ECO:0000259" key="4">
    <source>
        <dbReference type="Pfam" id="PF00288"/>
    </source>
</evidence>
<gene>
    <name evidence="6" type="ORF">A3F83_12605</name>
</gene>
<organism evidence="6 7">
    <name type="scientific">Candidatus Glassbacteria bacterium RIFCSPLOWO2_12_FULL_58_11</name>
    <dbReference type="NCBI Taxonomy" id="1817867"/>
    <lineage>
        <taxon>Bacteria</taxon>
        <taxon>Candidatus Glassiibacteriota</taxon>
    </lineage>
</organism>
<keyword evidence="3" id="KW-0067">ATP-binding</keyword>
<evidence type="ECO:0000256" key="2">
    <source>
        <dbReference type="ARBA" id="ARBA00022777"/>
    </source>
</evidence>
<evidence type="ECO:0000256" key="3">
    <source>
        <dbReference type="ARBA" id="ARBA00022840"/>
    </source>
</evidence>
<dbReference type="InterPro" id="IPR036554">
    <property type="entry name" value="GHMP_kinase_C_sf"/>
</dbReference>
<dbReference type="Pfam" id="PF00288">
    <property type="entry name" value="GHMP_kinases_N"/>
    <property type="match status" value="1"/>
</dbReference>
<dbReference type="InterPro" id="IPR013750">
    <property type="entry name" value="GHMP_kinase_C_dom"/>
</dbReference>
<name>A0A1F5YU08_9BACT</name>
<dbReference type="STRING" id="1817867.A3F83_12605"/>
<dbReference type="Gene3D" id="3.30.230.120">
    <property type="match status" value="1"/>
</dbReference>
<dbReference type="PANTHER" id="PTHR10457">
    <property type="entry name" value="MEVALONATE KINASE/GALACTOKINASE"/>
    <property type="match status" value="1"/>
</dbReference>
<dbReference type="GO" id="GO:0005829">
    <property type="term" value="C:cytosol"/>
    <property type="evidence" value="ECO:0007669"/>
    <property type="project" value="TreeGrafter"/>
</dbReference>
<feature type="domain" description="GHMP kinase N-terminal" evidence="4">
    <location>
        <begin position="103"/>
        <end position="172"/>
    </location>
</feature>
<evidence type="ECO:0000313" key="6">
    <source>
        <dbReference type="EMBL" id="OGG03402.1"/>
    </source>
</evidence>
<dbReference type="PRINTS" id="PR00960">
    <property type="entry name" value="LMBPPROTEIN"/>
</dbReference>
<keyword evidence="1" id="KW-0547">Nucleotide-binding</keyword>
<dbReference type="InterPro" id="IPR001174">
    <property type="entry name" value="HddA/FKP"/>
</dbReference>
<dbReference type="PANTHER" id="PTHR10457:SF7">
    <property type="entry name" value="GALACTOKINASE-RELATED"/>
    <property type="match status" value="1"/>
</dbReference>
<dbReference type="AlphaFoldDB" id="A0A1F5YU08"/>
<dbReference type="InterPro" id="IPR020568">
    <property type="entry name" value="Ribosomal_Su5_D2-typ_SF"/>
</dbReference>
<dbReference type="SUPFAM" id="SSF55060">
    <property type="entry name" value="GHMP Kinase, C-terminal domain"/>
    <property type="match status" value="1"/>
</dbReference>